<keyword evidence="3" id="KW-0804">Transcription</keyword>
<sequence length="346" mass="38668">MSDGGEDFPRALARIAVSQICESEGFQTFQQSALETLADVAVRYVHNMGRAANFCANFAGRTECNVLDVMKAQEDLGSVQGFAGASDIEYCLASSGTAKEISRYVARAEEIPFAYSVPKFPFVKERKLRPTFWQIGEEPPGEHIPSWLPAIPDPEADIEPSTVKEEVVEPQTIKTELEKPCRSAEQSIWNLQRWLFCHGLEGSQREGPRNAAMIKQTQESNPFFAPPLPFGEKEISSFVLPDSILNNSSTEYPVPIMENCLVDTHVSVLETFAPAIESIKNNLYDSDEKFSLNRRSTMQFKIGTGKKPVGSRIELKVPNNGVKTSSSWFVAEDEMYDKKRKVEKIL</sequence>
<dbReference type="GO" id="GO:0046982">
    <property type="term" value="F:protein heterodimerization activity"/>
    <property type="evidence" value="ECO:0007669"/>
    <property type="project" value="InterPro"/>
</dbReference>
<dbReference type="RefSeq" id="XP_022939031.1">
    <property type="nucleotide sequence ID" value="XM_023083263.1"/>
</dbReference>
<dbReference type="GeneID" id="111445056"/>
<dbReference type="PANTHER" id="PTHR46338">
    <property type="entry name" value="TRANSCRIPTION INITIATION FACTOR TFIID SUBUNIT 8"/>
    <property type="match status" value="1"/>
</dbReference>
<evidence type="ECO:0000256" key="4">
    <source>
        <dbReference type="ARBA" id="ARBA00023242"/>
    </source>
</evidence>
<organism evidence="6 7">
    <name type="scientific">Cucurbita moschata</name>
    <name type="common">Winter crookneck squash</name>
    <name type="synonym">Cucurbita pepo var. moschata</name>
    <dbReference type="NCBI Taxonomy" id="3662"/>
    <lineage>
        <taxon>Eukaryota</taxon>
        <taxon>Viridiplantae</taxon>
        <taxon>Streptophyta</taxon>
        <taxon>Embryophyta</taxon>
        <taxon>Tracheophyta</taxon>
        <taxon>Spermatophyta</taxon>
        <taxon>Magnoliopsida</taxon>
        <taxon>eudicotyledons</taxon>
        <taxon>Gunneridae</taxon>
        <taxon>Pentapetalae</taxon>
        <taxon>rosids</taxon>
        <taxon>fabids</taxon>
        <taxon>Cucurbitales</taxon>
        <taxon>Cucurbitaceae</taxon>
        <taxon>Cucurbiteae</taxon>
        <taxon>Cucurbita</taxon>
    </lineage>
</organism>
<evidence type="ECO:0000256" key="1">
    <source>
        <dbReference type="ARBA" id="ARBA00004123"/>
    </source>
</evidence>
<comment type="subcellular location">
    <subcellularLocation>
        <location evidence="1">Nucleus</location>
    </subcellularLocation>
</comment>
<protein>
    <submittedName>
        <fullName evidence="7">Transcription initiation factor TFIID subunit 8-like</fullName>
    </submittedName>
</protein>
<dbReference type="SMART" id="SM00576">
    <property type="entry name" value="BTP"/>
    <property type="match status" value="1"/>
</dbReference>
<dbReference type="InterPro" id="IPR009072">
    <property type="entry name" value="Histone-fold"/>
</dbReference>
<feature type="domain" description="Bromodomain associated" evidence="5">
    <location>
        <begin position="6"/>
        <end position="82"/>
    </location>
</feature>
<dbReference type="AlphaFoldDB" id="A0A6J1FES1"/>
<dbReference type="GO" id="GO:0005669">
    <property type="term" value="C:transcription factor TFIID complex"/>
    <property type="evidence" value="ECO:0007669"/>
    <property type="project" value="InterPro"/>
</dbReference>
<evidence type="ECO:0000313" key="7">
    <source>
        <dbReference type="RefSeq" id="XP_022939031.1"/>
    </source>
</evidence>
<evidence type="ECO:0000256" key="3">
    <source>
        <dbReference type="ARBA" id="ARBA00023163"/>
    </source>
</evidence>
<dbReference type="InterPro" id="IPR006565">
    <property type="entry name" value="BTP"/>
</dbReference>
<proteinExistence type="predicted"/>
<keyword evidence="6" id="KW-1185">Reference proteome</keyword>
<dbReference type="KEGG" id="cmos:111445056"/>
<dbReference type="CDD" id="cd00076">
    <property type="entry name" value="HFD_SF"/>
    <property type="match status" value="1"/>
</dbReference>
<dbReference type="Gene3D" id="1.10.20.10">
    <property type="entry name" value="Histone, subunit A"/>
    <property type="match status" value="1"/>
</dbReference>
<dbReference type="InterPro" id="IPR037818">
    <property type="entry name" value="TAF8"/>
</dbReference>
<dbReference type="Proteomes" id="UP000504609">
    <property type="component" value="Unplaced"/>
</dbReference>
<evidence type="ECO:0000259" key="5">
    <source>
        <dbReference type="SMART" id="SM00576"/>
    </source>
</evidence>
<evidence type="ECO:0000313" key="6">
    <source>
        <dbReference type="Proteomes" id="UP000504609"/>
    </source>
</evidence>
<dbReference type="SUPFAM" id="SSF47113">
    <property type="entry name" value="Histone-fold"/>
    <property type="match status" value="1"/>
</dbReference>
<keyword evidence="2" id="KW-0805">Transcription regulation</keyword>
<dbReference type="PANTHER" id="PTHR46338:SF19">
    <property type="entry name" value="TRANSCRIPTION INITIATION FACTOR TFIID SUBUNIT 8"/>
    <property type="match status" value="1"/>
</dbReference>
<evidence type="ECO:0000256" key="2">
    <source>
        <dbReference type="ARBA" id="ARBA00023015"/>
    </source>
</evidence>
<reference evidence="7" key="1">
    <citation type="submission" date="2025-08" db="UniProtKB">
        <authorList>
            <consortium name="RefSeq"/>
        </authorList>
    </citation>
    <scope>IDENTIFICATION</scope>
    <source>
        <tissue evidence="7">Young leaves</tissue>
    </source>
</reference>
<name>A0A6J1FES1_CUCMO</name>
<keyword evidence="4" id="KW-0539">Nucleus</keyword>
<gene>
    <name evidence="7" type="primary">LOC111445056</name>
</gene>
<accession>A0A6J1FES1</accession>
<dbReference type="Pfam" id="PF07524">
    <property type="entry name" value="Bromo_TP"/>
    <property type="match status" value="1"/>
</dbReference>